<dbReference type="GO" id="GO:1990904">
    <property type="term" value="C:ribonucleoprotein complex"/>
    <property type="evidence" value="ECO:0007669"/>
    <property type="project" value="UniProtKB-KW"/>
</dbReference>
<reference evidence="6" key="1">
    <citation type="submission" date="2018-01" db="EMBL/GenBank/DDBJ databases">
        <authorList>
            <person name="Mao J.F."/>
        </authorList>
    </citation>
    <scope>NUCLEOTIDE SEQUENCE</scope>
    <source>
        <strain evidence="6">Huo1</strain>
        <tissue evidence="6">Leaf</tissue>
    </source>
</reference>
<dbReference type="Pfam" id="PF01201">
    <property type="entry name" value="Ribosomal_S8e"/>
    <property type="match status" value="2"/>
</dbReference>
<keyword evidence="3 4" id="KW-0687">Ribonucleoprotein</keyword>
<dbReference type="InterPro" id="IPR001047">
    <property type="entry name" value="Ribosomal_eS8"/>
</dbReference>
<dbReference type="InterPro" id="IPR018283">
    <property type="entry name" value="Ribosomal_eS8_CS"/>
</dbReference>
<feature type="compositionally biased region" description="Basic residues" evidence="5">
    <location>
        <begin position="8"/>
        <end position="26"/>
    </location>
</feature>
<dbReference type="GO" id="GO:0006412">
    <property type="term" value="P:translation"/>
    <property type="evidence" value="ECO:0007669"/>
    <property type="project" value="InterPro"/>
</dbReference>
<dbReference type="CDD" id="cd11380">
    <property type="entry name" value="Ribosomal_S8e_like"/>
    <property type="match status" value="2"/>
</dbReference>
<evidence type="ECO:0000313" key="7">
    <source>
        <dbReference type="Proteomes" id="UP000298416"/>
    </source>
</evidence>
<dbReference type="Proteomes" id="UP000298416">
    <property type="component" value="Unassembled WGS sequence"/>
</dbReference>
<dbReference type="GO" id="GO:0003735">
    <property type="term" value="F:structural constituent of ribosome"/>
    <property type="evidence" value="ECO:0007669"/>
    <property type="project" value="InterPro"/>
</dbReference>
<comment type="caution">
    <text evidence="6">The sequence shown here is derived from an EMBL/GenBank/DDBJ whole genome shotgun (WGS) entry which is preliminary data.</text>
</comment>
<dbReference type="Gene3D" id="3.10.290.70">
    <property type="match status" value="2"/>
</dbReference>
<proteinExistence type="inferred from homology"/>
<keyword evidence="7" id="KW-1185">Reference proteome</keyword>
<dbReference type="FunFam" id="1.10.168.20:FF:000002">
    <property type="entry name" value="40S ribosomal protein S8"/>
    <property type="match status" value="2"/>
</dbReference>
<name>A0A8X8X6X8_SALSN</name>
<dbReference type="AlphaFoldDB" id="A0A8X8X6X8"/>
<reference evidence="6" key="2">
    <citation type="submission" date="2020-08" db="EMBL/GenBank/DDBJ databases">
        <title>Plant Genome Project.</title>
        <authorList>
            <person name="Zhang R.-G."/>
        </authorList>
    </citation>
    <scope>NUCLEOTIDE SEQUENCE</scope>
    <source>
        <strain evidence="6">Huo1</strain>
        <tissue evidence="6">Leaf</tissue>
    </source>
</reference>
<dbReference type="FunFam" id="3.10.290.70:FF:000003">
    <property type="entry name" value="40S ribosomal protein S8"/>
    <property type="match status" value="2"/>
</dbReference>
<evidence type="ECO:0000256" key="4">
    <source>
        <dbReference type="RuleBase" id="RU000669"/>
    </source>
</evidence>
<evidence type="ECO:0000256" key="5">
    <source>
        <dbReference type="SAM" id="MobiDB-lite"/>
    </source>
</evidence>
<dbReference type="InterPro" id="IPR022309">
    <property type="entry name" value="Ribosomal_Se8/biogenesis_NSA2"/>
</dbReference>
<gene>
    <name evidence="6" type="ORF">SASPL_130443</name>
</gene>
<dbReference type="InterPro" id="IPR042563">
    <property type="entry name" value="Ribosomal_protein_eS8_euk"/>
</dbReference>
<dbReference type="Gene3D" id="1.10.168.20">
    <property type="entry name" value="Ribosomal protein S8e, subdomain"/>
    <property type="match status" value="2"/>
</dbReference>
<evidence type="ECO:0000256" key="3">
    <source>
        <dbReference type="ARBA" id="ARBA00023274"/>
    </source>
</evidence>
<evidence type="ECO:0000256" key="2">
    <source>
        <dbReference type="ARBA" id="ARBA00022980"/>
    </source>
</evidence>
<sequence>MGISRDSMHKRRATGGKKKAWRKKRKYELGRQPANTKLSSNKTVRRVRVRGGNVKWRALRLDTGNYSWGSEAVTRKTRILDVVYNASNNELVRTQTLVKGAIVQVDAAPFKQWYLQHYGVEIGRKKKAAAKKEGEETTEAVATEEVKKSNHVQRKLEKRQQDRKIDAHIEEQFGGGRLLAAIASRPGQCGRCDGYILEGKELEFYMKKLQKKKGKGASNFRKQKKKTVAALHISSRRNPNPAELSVNHGYLTGFDAQEACNWRKEEGVEEEAKVTYELGRQPANTKLSSNKTVRRVRVRGGNVKWRALRLDTGNYSWGSEAVTRKTRILDVVYNASNNELVRTQTLVKGAIVQVDAAPFKQWYLQHYGVEIGRKKKAAAKKEGEEITEAAAAEEVKKSNHVQRKLEKRQQDRKIDAHIEEQFGGGRLLAAIASRPGQCGRCDGYILEGKELEFYMKKLQKKKGKGASS</sequence>
<evidence type="ECO:0000313" key="6">
    <source>
        <dbReference type="EMBL" id="KAG6407452.1"/>
    </source>
</evidence>
<dbReference type="EMBL" id="PNBA02000011">
    <property type="protein sequence ID" value="KAG6407452.1"/>
    <property type="molecule type" value="Genomic_DNA"/>
</dbReference>
<dbReference type="GO" id="GO:0005840">
    <property type="term" value="C:ribosome"/>
    <property type="evidence" value="ECO:0007669"/>
    <property type="project" value="UniProtKB-KW"/>
</dbReference>
<dbReference type="NCBIfam" id="TIGR00307">
    <property type="entry name" value="eS8"/>
    <property type="match status" value="2"/>
</dbReference>
<accession>A0A8X8X6X8</accession>
<organism evidence="6">
    <name type="scientific">Salvia splendens</name>
    <name type="common">Scarlet sage</name>
    <dbReference type="NCBI Taxonomy" id="180675"/>
    <lineage>
        <taxon>Eukaryota</taxon>
        <taxon>Viridiplantae</taxon>
        <taxon>Streptophyta</taxon>
        <taxon>Embryophyta</taxon>
        <taxon>Tracheophyta</taxon>
        <taxon>Spermatophyta</taxon>
        <taxon>Magnoliopsida</taxon>
        <taxon>eudicotyledons</taxon>
        <taxon>Gunneridae</taxon>
        <taxon>Pentapetalae</taxon>
        <taxon>asterids</taxon>
        <taxon>lamiids</taxon>
        <taxon>Lamiales</taxon>
        <taxon>Lamiaceae</taxon>
        <taxon>Nepetoideae</taxon>
        <taxon>Mentheae</taxon>
        <taxon>Salviinae</taxon>
        <taxon>Salvia</taxon>
        <taxon>Salvia subgen. Calosphace</taxon>
        <taxon>core Calosphace</taxon>
    </lineage>
</organism>
<dbReference type="PROSITE" id="PS01193">
    <property type="entry name" value="RIBOSOMAL_S8E"/>
    <property type="match status" value="1"/>
</dbReference>
<evidence type="ECO:0000256" key="1">
    <source>
        <dbReference type="ARBA" id="ARBA00005257"/>
    </source>
</evidence>
<feature type="compositionally biased region" description="Polar residues" evidence="5">
    <location>
        <begin position="33"/>
        <end position="42"/>
    </location>
</feature>
<comment type="similarity">
    <text evidence="1 4">Belongs to the eukaryotic ribosomal protein eS8 family.</text>
</comment>
<feature type="region of interest" description="Disordered" evidence="5">
    <location>
        <begin position="1"/>
        <end position="42"/>
    </location>
</feature>
<protein>
    <recommendedName>
        <fullName evidence="4">40S ribosomal protein S8</fullName>
    </recommendedName>
</protein>
<dbReference type="PANTHER" id="PTHR10394">
    <property type="entry name" value="40S RIBOSOMAL PROTEIN S8"/>
    <property type="match status" value="1"/>
</dbReference>
<keyword evidence="2 4" id="KW-0689">Ribosomal protein</keyword>